<keyword evidence="4" id="KW-1185">Reference proteome</keyword>
<reference evidence="3 4" key="1">
    <citation type="submission" date="2018-07" db="EMBL/GenBank/DDBJ databases">
        <title>Genomic Encyclopedia of Type Strains, Phase IV (KMG-IV): sequencing the most valuable type-strain genomes for metagenomic binning, comparative biology and taxonomic classification.</title>
        <authorList>
            <person name="Goeker M."/>
        </authorList>
    </citation>
    <scope>NUCLEOTIDE SEQUENCE [LARGE SCALE GENOMIC DNA]</scope>
    <source>
        <strain evidence="3 4">DSM 14324</strain>
    </source>
</reference>
<accession>A0A3D9DYQ7</accession>
<evidence type="ECO:0000313" key="4">
    <source>
        <dbReference type="Proteomes" id="UP000256334"/>
    </source>
</evidence>
<comment type="caution">
    <text evidence="3">The sequence shown here is derived from an EMBL/GenBank/DDBJ whole genome shotgun (WGS) entry which is preliminary data.</text>
</comment>
<gene>
    <name evidence="3" type="ORF">C8D72_0128</name>
</gene>
<feature type="domain" description="Beta-lactamase class A catalytic" evidence="2">
    <location>
        <begin position="80"/>
        <end position="350"/>
    </location>
</feature>
<organism evidence="3 4">
    <name type="scientific">Kushneria indalinina DSM 14324</name>
    <dbReference type="NCBI Taxonomy" id="1122140"/>
    <lineage>
        <taxon>Bacteria</taxon>
        <taxon>Pseudomonadati</taxon>
        <taxon>Pseudomonadota</taxon>
        <taxon>Gammaproteobacteria</taxon>
        <taxon>Oceanospirillales</taxon>
        <taxon>Halomonadaceae</taxon>
        <taxon>Kushneria</taxon>
    </lineage>
</organism>
<proteinExistence type="predicted"/>
<dbReference type="InterPro" id="IPR000871">
    <property type="entry name" value="Beta-lactam_class-A"/>
</dbReference>
<dbReference type="GO" id="GO:0030655">
    <property type="term" value="P:beta-lactam antibiotic catabolic process"/>
    <property type="evidence" value="ECO:0007669"/>
    <property type="project" value="InterPro"/>
</dbReference>
<dbReference type="Pfam" id="PF13354">
    <property type="entry name" value="Beta-lactamase2"/>
    <property type="match status" value="1"/>
</dbReference>
<sequence>MEVQSRMEARCRTAVSAIQKPGRPRLTAFIASVLLLAALPGQVIAQSLSEHVDARPRVDWAERLTGDIERINAAYPGEIGVVVRDLDDDNRFSFHGEQNWYLASMVKVPVALALMDEVDAGRLSLDDTMTLERSDYVDGAGETNWHGAGEQLSLRWLLEQMITRSDNTATDMLIRRVGAERVNEHLAELVPEGFERITTLADVRRYAYSEFHPNAMALDGLEFVDIRKAREEKARLAAISRFIGVPVSDFRARDLSEAFEGYYATGLNSARLDALDRLLTRLARGETLSPESTDALMGVMARTRTGTNRLRAAWPDTVTFAHKTGTQRGRFCDGGIAIHDSDDGPQRVAVVACTRGSLSLARSEQALKEVGQAIWQSGVFR</sequence>
<dbReference type="EMBL" id="QRDJ01000006">
    <property type="protein sequence ID" value="REC95479.1"/>
    <property type="molecule type" value="Genomic_DNA"/>
</dbReference>
<name>A0A3D9DYQ7_9GAMM</name>
<evidence type="ECO:0000259" key="2">
    <source>
        <dbReference type="Pfam" id="PF13354"/>
    </source>
</evidence>
<dbReference type="Gene3D" id="3.40.710.10">
    <property type="entry name" value="DD-peptidase/beta-lactamase superfamily"/>
    <property type="match status" value="1"/>
</dbReference>
<dbReference type="GO" id="GO:0046677">
    <property type="term" value="P:response to antibiotic"/>
    <property type="evidence" value="ECO:0007669"/>
    <property type="project" value="InterPro"/>
</dbReference>
<comment type="catalytic activity">
    <reaction evidence="1">
        <text>a beta-lactam + H2O = a substituted beta-amino acid</text>
        <dbReference type="Rhea" id="RHEA:20401"/>
        <dbReference type="ChEBI" id="CHEBI:15377"/>
        <dbReference type="ChEBI" id="CHEBI:35627"/>
        <dbReference type="ChEBI" id="CHEBI:140347"/>
        <dbReference type="EC" id="3.5.2.6"/>
    </reaction>
</comment>
<dbReference type="AlphaFoldDB" id="A0A3D9DYQ7"/>
<dbReference type="SUPFAM" id="SSF56601">
    <property type="entry name" value="beta-lactamase/transpeptidase-like"/>
    <property type="match status" value="1"/>
</dbReference>
<evidence type="ECO:0000256" key="1">
    <source>
        <dbReference type="ARBA" id="ARBA00001526"/>
    </source>
</evidence>
<dbReference type="PANTHER" id="PTHR35333">
    <property type="entry name" value="BETA-LACTAMASE"/>
    <property type="match status" value="1"/>
</dbReference>
<dbReference type="Proteomes" id="UP000256334">
    <property type="component" value="Unassembled WGS sequence"/>
</dbReference>
<dbReference type="GO" id="GO:0008800">
    <property type="term" value="F:beta-lactamase activity"/>
    <property type="evidence" value="ECO:0007669"/>
    <property type="project" value="UniProtKB-EC"/>
</dbReference>
<dbReference type="PANTHER" id="PTHR35333:SF4">
    <property type="entry name" value="SLR0121 PROTEIN"/>
    <property type="match status" value="1"/>
</dbReference>
<protein>
    <submittedName>
        <fullName evidence="3">Beta-lactamase class A</fullName>
    </submittedName>
</protein>
<evidence type="ECO:0000313" key="3">
    <source>
        <dbReference type="EMBL" id="REC95479.1"/>
    </source>
</evidence>
<dbReference type="InterPro" id="IPR045155">
    <property type="entry name" value="Beta-lactam_cat"/>
</dbReference>
<dbReference type="InterPro" id="IPR012338">
    <property type="entry name" value="Beta-lactam/transpept-like"/>
</dbReference>